<feature type="non-terminal residue" evidence="1">
    <location>
        <position position="53"/>
    </location>
</feature>
<evidence type="ECO:0008006" key="3">
    <source>
        <dbReference type="Google" id="ProtNLM"/>
    </source>
</evidence>
<reference evidence="1 2" key="1">
    <citation type="submission" date="2024-05" db="EMBL/GenBank/DDBJ databases">
        <title>Genome sequencing and assembly of Indian major carp, Cirrhinus mrigala (Hamilton, 1822).</title>
        <authorList>
            <person name="Mohindra V."/>
            <person name="Chowdhury L.M."/>
            <person name="Lal K."/>
            <person name="Jena J.K."/>
        </authorList>
    </citation>
    <scope>NUCLEOTIDE SEQUENCE [LARGE SCALE GENOMIC DNA]</scope>
    <source>
        <strain evidence="1">CM1030</strain>
        <tissue evidence="1">Blood</tissue>
    </source>
</reference>
<protein>
    <recommendedName>
        <fullName evidence="3">DUF4371 domain-containing protein</fullName>
    </recommendedName>
</protein>
<name>A0ABD0RKK7_CIRMR</name>
<proteinExistence type="predicted"/>
<dbReference type="AlphaFoldDB" id="A0ABD0RKK7"/>
<comment type="caution">
    <text evidence="1">The sequence shown here is derived from an EMBL/GenBank/DDBJ whole genome shotgun (WGS) entry which is preliminary data.</text>
</comment>
<evidence type="ECO:0000313" key="2">
    <source>
        <dbReference type="Proteomes" id="UP001529510"/>
    </source>
</evidence>
<feature type="non-terminal residue" evidence="1">
    <location>
        <position position="1"/>
    </location>
</feature>
<organism evidence="1 2">
    <name type="scientific">Cirrhinus mrigala</name>
    <name type="common">Mrigala</name>
    <dbReference type="NCBI Taxonomy" id="683832"/>
    <lineage>
        <taxon>Eukaryota</taxon>
        <taxon>Metazoa</taxon>
        <taxon>Chordata</taxon>
        <taxon>Craniata</taxon>
        <taxon>Vertebrata</taxon>
        <taxon>Euteleostomi</taxon>
        <taxon>Actinopterygii</taxon>
        <taxon>Neopterygii</taxon>
        <taxon>Teleostei</taxon>
        <taxon>Ostariophysi</taxon>
        <taxon>Cypriniformes</taxon>
        <taxon>Cyprinidae</taxon>
        <taxon>Labeoninae</taxon>
        <taxon>Labeonini</taxon>
        <taxon>Cirrhinus</taxon>
    </lineage>
</organism>
<evidence type="ECO:0000313" key="1">
    <source>
        <dbReference type="EMBL" id="KAL0199067.1"/>
    </source>
</evidence>
<keyword evidence="2" id="KW-1185">Reference proteome</keyword>
<dbReference type="EMBL" id="JAMKFB020000003">
    <property type="protein sequence ID" value="KAL0199067.1"/>
    <property type="molecule type" value="Genomic_DNA"/>
</dbReference>
<dbReference type="Proteomes" id="UP001529510">
    <property type="component" value="Unassembled WGS sequence"/>
</dbReference>
<accession>A0ABD0RKK7</accession>
<sequence length="53" mass="6221">RRILNMEPNAVYIHCAAHNLNLVLNDACQHITAIKEFYDVVQRLYVFFSQSIK</sequence>
<gene>
    <name evidence="1" type="ORF">M9458_007607</name>
</gene>